<evidence type="ECO:0000256" key="7">
    <source>
        <dbReference type="ARBA" id="ARBA00048741"/>
    </source>
</evidence>
<dbReference type="CDD" id="cd01991">
    <property type="entry name" value="Asn_synthase_B_C"/>
    <property type="match status" value="1"/>
</dbReference>
<dbReference type="Pfam" id="PF13537">
    <property type="entry name" value="GATase_7"/>
    <property type="match status" value="1"/>
</dbReference>
<feature type="binding site" evidence="9">
    <location>
        <position position="122"/>
    </location>
    <ligand>
        <name>L-glutamine</name>
        <dbReference type="ChEBI" id="CHEBI:58359"/>
    </ligand>
</feature>
<evidence type="ECO:0000259" key="11">
    <source>
        <dbReference type="PROSITE" id="PS51278"/>
    </source>
</evidence>
<dbReference type="SUPFAM" id="SSF56235">
    <property type="entry name" value="N-terminal nucleophile aminohydrolases (Ntn hydrolases)"/>
    <property type="match status" value="1"/>
</dbReference>
<dbReference type="InterPro" id="IPR051786">
    <property type="entry name" value="ASN_synthetase/amidase"/>
</dbReference>
<comment type="pathway">
    <text evidence="1">Amino-acid biosynthesis; L-asparagine biosynthesis; L-asparagine from L-aspartate (L-Gln route): step 1/1.</text>
</comment>
<dbReference type="GO" id="GO:0006529">
    <property type="term" value="P:asparagine biosynthetic process"/>
    <property type="evidence" value="ECO:0007669"/>
    <property type="project" value="UniProtKB-KW"/>
</dbReference>
<dbReference type="GO" id="GO:0005829">
    <property type="term" value="C:cytosol"/>
    <property type="evidence" value="ECO:0007669"/>
    <property type="project" value="TreeGrafter"/>
</dbReference>
<keyword evidence="5 9" id="KW-0067">ATP-binding</keyword>
<dbReference type="GO" id="GO:0005524">
    <property type="term" value="F:ATP binding"/>
    <property type="evidence" value="ECO:0007669"/>
    <property type="project" value="UniProtKB-KW"/>
</dbReference>
<comment type="similarity">
    <text evidence="2">Belongs to the asparagine synthetase family.</text>
</comment>
<gene>
    <name evidence="12" type="ORF">SAMN06265379_10244</name>
</gene>
<dbReference type="AlphaFoldDB" id="A0A521BTG9"/>
<evidence type="ECO:0000256" key="8">
    <source>
        <dbReference type="PIRSR" id="PIRSR001589-1"/>
    </source>
</evidence>
<dbReference type="PROSITE" id="PS51278">
    <property type="entry name" value="GATASE_TYPE_2"/>
    <property type="match status" value="1"/>
</dbReference>
<accession>A0A521BTG9</accession>
<proteinExistence type="inferred from homology"/>
<dbReference type="PIRSF" id="PIRSF001589">
    <property type="entry name" value="Asn_synthetase_glu-h"/>
    <property type="match status" value="1"/>
</dbReference>
<evidence type="ECO:0000256" key="1">
    <source>
        <dbReference type="ARBA" id="ARBA00005187"/>
    </source>
</evidence>
<evidence type="ECO:0000256" key="5">
    <source>
        <dbReference type="ARBA" id="ARBA00022840"/>
    </source>
</evidence>
<dbReference type="EMBL" id="FXTB01000002">
    <property type="protein sequence ID" value="SMO50355.1"/>
    <property type="molecule type" value="Genomic_DNA"/>
</dbReference>
<dbReference type="InterPro" id="IPR001962">
    <property type="entry name" value="Asn_synthase"/>
</dbReference>
<feature type="site" description="Important for beta-aspartyl-AMP intermediate formation" evidence="10">
    <location>
        <position position="390"/>
    </location>
</feature>
<dbReference type="OrthoDB" id="9763290at2"/>
<dbReference type="CDD" id="cd00712">
    <property type="entry name" value="AsnB"/>
    <property type="match status" value="1"/>
</dbReference>
<dbReference type="PANTHER" id="PTHR43284:SF1">
    <property type="entry name" value="ASPARAGINE SYNTHETASE"/>
    <property type="match status" value="1"/>
</dbReference>
<evidence type="ECO:0000256" key="4">
    <source>
        <dbReference type="ARBA" id="ARBA00022741"/>
    </source>
</evidence>
<feature type="active site" description="For GATase activity" evidence="8">
    <location>
        <position position="2"/>
    </location>
</feature>
<protein>
    <recommendedName>
        <fullName evidence="3">asparagine synthase (glutamine-hydrolyzing)</fullName>
        <ecNumber evidence="3">6.3.5.4</ecNumber>
    </recommendedName>
</protein>
<keyword evidence="8" id="KW-0061">Asparagine biosynthesis</keyword>
<evidence type="ECO:0000256" key="10">
    <source>
        <dbReference type="PIRSR" id="PIRSR001589-3"/>
    </source>
</evidence>
<dbReference type="GO" id="GO:0004066">
    <property type="term" value="F:asparagine synthase (glutamine-hydrolyzing) activity"/>
    <property type="evidence" value="ECO:0007669"/>
    <property type="project" value="UniProtKB-EC"/>
</dbReference>
<feature type="binding site" evidence="9">
    <location>
        <begin position="388"/>
        <end position="389"/>
    </location>
    <ligand>
        <name>ATP</name>
        <dbReference type="ChEBI" id="CHEBI:30616"/>
    </ligand>
</feature>
<evidence type="ECO:0000256" key="9">
    <source>
        <dbReference type="PIRSR" id="PIRSR001589-2"/>
    </source>
</evidence>
<dbReference type="InterPro" id="IPR006426">
    <property type="entry name" value="Asn_synth_AEB"/>
</dbReference>
<feature type="domain" description="Glutamine amidotransferase type-2" evidence="11">
    <location>
        <begin position="2"/>
        <end position="235"/>
    </location>
</feature>
<dbReference type="InterPro" id="IPR029055">
    <property type="entry name" value="Ntn_hydrolases_N"/>
</dbReference>
<keyword evidence="13" id="KW-1185">Reference proteome</keyword>
<evidence type="ECO:0000256" key="3">
    <source>
        <dbReference type="ARBA" id="ARBA00012737"/>
    </source>
</evidence>
<dbReference type="InterPro" id="IPR014729">
    <property type="entry name" value="Rossmann-like_a/b/a_fold"/>
</dbReference>
<dbReference type="PANTHER" id="PTHR43284">
    <property type="entry name" value="ASPARAGINE SYNTHETASE (GLUTAMINE-HYDROLYZING)"/>
    <property type="match status" value="1"/>
</dbReference>
<name>A0A521BTG9_SACCC</name>
<dbReference type="Proteomes" id="UP000319040">
    <property type="component" value="Unassembled WGS sequence"/>
</dbReference>
<keyword evidence="6 8" id="KW-0315">Glutamine amidotransferase</keyword>
<keyword evidence="4 9" id="KW-0547">Nucleotide-binding</keyword>
<dbReference type="Pfam" id="PF00733">
    <property type="entry name" value="Asn_synthase"/>
    <property type="match status" value="1"/>
</dbReference>
<dbReference type="RefSeq" id="WP_142532365.1">
    <property type="nucleotide sequence ID" value="NZ_FXTB01000002.1"/>
</dbReference>
<evidence type="ECO:0000313" key="12">
    <source>
        <dbReference type="EMBL" id="SMO50355.1"/>
    </source>
</evidence>
<organism evidence="12 13">
    <name type="scientific">Saccharicrinis carchari</name>
    <dbReference type="NCBI Taxonomy" id="1168039"/>
    <lineage>
        <taxon>Bacteria</taxon>
        <taxon>Pseudomonadati</taxon>
        <taxon>Bacteroidota</taxon>
        <taxon>Bacteroidia</taxon>
        <taxon>Marinilabiliales</taxon>
        <taxon>Marinilabiliaceae</taxon>
        <taxon>Saccharicrinis</taxon>
    </lineage>
</organism>
<dbReference type="SUPFAM" id="SSF52402">
    <property type="entry name" value="Adenine nucleotide alpha hydrolases-like"/>
    <property type="match status" value="1"/>
</dbReference>
<sequence>MCGITGYINASSKPITDTSRIISMLKVQRHRGPDDSGIRAFNLKAGSSQALNSHSIEDIDGNFNGVLGFNRLSILDLSAMGHQPMLSPGGKVALAFNGEIYNAFDYKKELEEWGYQFKSTSDTEVVLALYLKYGLHEMLNRLNGMFAIVIVDLKKRSLYVARDRFGIKPMYYVSNKNVFAFSSELKCFKYINDFSFGLNPAKLDEYLLFRNNINDTLFSDIKSLKPGHFITYTHAGELNVEQFFNVNQYHRQHIHEISRKQVQQKLELCLGNSVQSQLMSDVKLGCQLSGGVDSSLVTWLANKQSKNGNFESVSIVFDDERFSEEKYIDQVSQTLGITAHKFLLDSEYYLDHFEHATWHLEAPLNHPNTIGIYKLSQRAKEYVTVLLSGEGADEVFGGYERFYDIKYPYGGLNILRQIKNNVKQPSEILDYFNEANRAIMSTAFMQPALAKMLCPQFNKRKAAYDRISLYNGLTGTRFDRQVKYEMQSYLPDLLIRQDKMSMAHSIENRVPFLDNEVVSRSFSIPEKFLLSRKNGNGTNTEKYLLKQMTAEVFGHHFAFRDKMGFGIPLREFFLKDRFNQYLNDKVLPGLKGRGVFDGKLVNNWVGNIKGLSPRELEALWVVIAFEAWASVYLDGKYKMPV</sequence>
<evidence type="ECO:0000256" key="2">
    <source>
        <dbReference type="ARBA" id="ARBA00005752"/>
    </source>
</evidence>
<evidence type="ECO:0000313" key="13">
    <source>
        <dbReference type="Proteomes" id="UP000319040"/>
    </source>
</evidence>
<keyword evidence="8" id="KW-0028">Amino-acid biosynthesis</keyword>
<evidence type="ECO:0000256" key="6">
    <source>
        <dbReference type="ARBA" id="ARBA00022962"/>
    </source>
</evidence>
<comment type="catalytic activity">
    <reaction evidence="7">
        <text>L-aspartate + L-glutamine + ATP + H2O = L-asparagine + L-glutamate + AMP + diphosphate + H(+)</text>
        <dbReference type="Rhea" id="RHEA:12228"/>
        <dbReference type="ChEBI" id="CHEBI:15377"/>
        <dbReference type="ChEBI" id="CHEBI:15378"/>
        <dbReference type="ChEBI" id="CHEBI:29985"/>
        <dbReference type="ChEBI" id="CHEBI:29991"/>
        <dbReference type="ChEBI" id="CHEBI:30616"/>
        <dbReference type="ChEBI" id="CHEBI:33019"/>
        <dbReference type="ChEBI" id="CHEBI:58048"/>
        <dbReference type="ChEBI" id="CHEBI:58359"/>
        <dbReference type="ChEBI" id="CHEBI:456215"/>
        <dbReference type="EC" id="6.3.5.4"/>
    </reaction>
</comment>
<dbReference type="Gene3D" id="3.40.50.620">
    <property type="entry name" value="HUPs"/>
    <property type="match status" value="1"/>
</dbReference>
<dbReference type="InterPro" id="IPR033738">
    <property type="entry name" value="AsnB_N"/>
</dbReference>
<dbReference type="EC" id="6.3.5.4" evidence="3"/>
<reference evidence="12 13" key="1">
    <citation type="submission" date="2017-05" db="EMBL/GenBank/DDBJ databases">
        <authorList>
            <person name="Varghese N."/>
            <person name="Submissions S."/>
        </authorList>
    </citation>
    <scope>NUCLEOTIDE SEQUENCE [LARGE SCALE GENOMIC DNA]</scope>
    <source>
        <strain evidence="12 13">DSM 27040</strain>
    </source>
</reference>
<dbReference type="InterPro" id="IPR017932">
    <property type="entry name" value="GATase_2_dom"/>
</dbReference>
<dbReference type="Gene3D" id="3.60.20.10">
    <property type="entry name" value="Glutamine Phosphoribosylpyrophosphate, subunit 1, domain 1"/>
    <property type="match status" value="1"/>
</dbReference>
<dbReference type="NCBIfam" id="TIGR01536">
    <property type="entry name" value="asn_synth_AEB"/>
    <property type="match status" value="1"/>
</dbReference>